<dbReference type="STRING" id="36847.CLNEO_20390"/>
<dbReference type="InterPro" id="IPR033656">
    <property type="entry name" value="HisRS_anticodon"/>
</dbReference>
<keyword evidence="13" id="KW-1185">Reference proteome</keyword>
<dbReference type="PANTHER" id="PTHR43707">
    <property type="entry name" value="HISTIDYL-TRNA SYNTHETASE"/>
    <property type="match status" value="1"/>
</dbReference>
<dbReference type="HAMAP" id="MF_00127">
    <property type="entry name" value="His_tRNA_synth"/>
    <property type="match status" value="1"/>
</dbReference>
<dbReference type="SUPFAM" id="SSF52954">
    <property type="entry name" value="Class II aaRS ABD-related"/>
    <property type="match status" value="1"/>
</dbReference>
<evidence type="ECO:0000313" key="13">
    <source>
        <dbReference type="Proteomes" id="UP000070539"/>
    </source>
</evidence>
<dbReference type="EC" id="6.1.1.21" evidence="9"/>
<evidence type="ECO:0000256" key="10">
    <source>
        <dbReference type="PIRSR" id="PIRSR001549-1"/>
    </source>
</evidence>
<dbReference type="Gene3D" id="3.40.50.800">
    <property type="entry name" value="Anticodon-binding domain"/>
    <property type="match status" value="1"/>
</dbReference>
<dbReference type="PIRSF" id="PIRSF001549">
    <property type="entry name" value="His-tRNA_synth"/>
    <property type="match status" value="1"/>
</dbReference>
<evidence type="ECO:0000256" key="8">
    <source>
        <dbReference type="ARBA" id="ARBA00047639"/>
    </source>
</evidence>
<dbReference type="GO" id="GO:0006427">
    <property type="term" value="P:histidyl-tRNA aminoacylation"/>
    <property type="evidence" value="ECO:0007669"/>
    <property type="project" value="UniProtKB-UniRule"/>
</dbReference>
<keyword evidence="5 9" id="KW-0067">ATP-binding</keyword>
<dbReference type="PANTHER" id="PTHR43707:SF1">
    <property type="entry name" value="HISTIDINE--TRNA LIGASE, MITOCHONDRIAL-RELATED"/>
    <property type="match status" value="1"/>
</dbReference>
<comment type="caution">
    <text evidence="12">The sequence shown here is derived from an EMBL/GenBank/DDBJ whole genome shotgun (WGS) entry which is preliminary data.</text>
</comment>
<evidence type="ECO:0000256" key="2">
    <source>
        <dbReference type="ARBA" id="ARBA00022490"/>
    </source>
</evidence>
<feature type="binding site" evidence="10">
    <location>
        <begin position="80"/>
        <end position="82"/>
    </location>
    <ligand>
        <name>L-histidine</name>
        <dbReference type="ChEBI" id="CHEBI:57595"/>
    </ligand>
</feature>
<sequence length="415" mass="46105">MIQLVKGTKDIFAGEVTAWQEIEKKMRNICQTFGIGEIRTPIIEFTELFVRGVGETTDIVQKEMYTFTDDGDRCLTLRPEGTAGVARAYIEHGMHNQAQPTKLYYISPTFRCENTQAGRQRQFHQFGVEVLGSYSAAQDAEVISVAAALLEEMGIKDVELRINSLGCPQCRSNYNKILRDFIGQNLGKLCPTCKERFEKNPLRVLDCKEESCQGIIANAPSVLECLNGECMEHFQKVQDILTEMGIAFTIDPKIVRGLDYYTRTVFEFVSDGLTVCGGGRYDNLIEECGGKPTGAVGFGLGIERLVMILEKQKGEITEVPQRDVFIGSMGEKGFLKAQGLTLDLRKAGILADCDTVERSVKAQMKYANKIGTKYSLVIGDSELENGTVELKEMETGEKTMISLSEASQILVQKCK</sequence>
<organism evidence="12 13">
    <name type="scientific">Anaerotignum neopropionicum</name>
    <dbReference type="NCBI Taxonomy" id="36847"/>
    <lineage>
        <taxon>Bacteria</taxon>
        <taxon>Bacillati</taxon>
        <taxon>Bacillota</taxon>
        <taxon>Clostridia</taxon>
        <taxon>Lachnospirales</taxon>
        <taxon>Anaerotignaceae</taxon>
        <taxon>Anaerotignum</taxon>
    </lineage>
</organism>
<comment type="similarity">
    <text evidence="1 9">Belongs to the class-II aminoacyl-tRNA synthetase family.</text>
</comment>
<keyword evidence="4 9" id="KW-0547">Nucleotide-binding</keyword>
<evidence type="ECO:0000256" key="5">
    <source>
        <dbReference type="ARBA" id="ARBA00022840"/>
    </source>
</evidence>
<comment type="subcellular location">
    <subcellularLocation>
        <location evidence="9">Cytoplasm</location>
    </subcellularLocation>
</comment>
<evidence type="ECO:0000256" key="1">
    <source>
        <dbReference type="ARBA" id="ARBA00008226"/>
    </source>
</evidence>
<keyword evidence="2 9" id="KW-0963">Cytoplasm</keyword>
<feature type="binding site" evidence="10">
    <location>
        <position position="125"/>
    </location>
    <ligand>
        <name>L-histidine</name>
        <dbReference type="ChEBI" id="CHEBI:57595"/>
    </ligand>
</feature>
<keyword evidence="3 9" id="KW-0436">Ligase</keyword>
<name>A0A136WDP9_9FIRM</name>
<feature type="domain" description="Aminoacyl-transfer RNA synthetases class-II family profile" evidence="11">
    <location>
        <begin position="1"/>
        <end position="320"/>
    </location>
</feature>
<dbReference type="RefSeq" id="WP_242864198.1">
    <property type="nucleotide sequence ID" value="NZ_LRVM01000006.1"/>
</dbReference>
<dbReference type="EMBL" id="LRVM01000006">
    <property type="protein sequence ID" value="KXL52630.1"/>
    <property type="molecule type" value="Genomic_DNA"/>
</dbReference>
<dbReference type="PROSITE" id="PS50862">
    <property type="entry name" value="AA_TRNA_LIGASE_II"/>
    <property type="match status" value="1"/>
</dbReference>
<comment type="subunit">
    <text evidence="9">Homodimer.</text>
</comment>
<evidence type="ECO:0000256" key="4">
    <source>
        <dbReference type="ARBA" id="ARBA00022741"/>
    </source>
</evidence>
<dbReference type="PATRIC" id="fig|36847.3.peg.2397"/>
<dbReference type="GO" id="GO:0140096">
    <property type="term" value="F:catalytic activity, acting on a protein"/>
    <property type="evidence" value="ECO:0007669"/>
    <property type="project" value="UniProtKB-ARBA"/>
</dbReference>
<dbReference type="Gene3D" id="3.30.930.10">
    <property type="entry name" value="Bira Bifunctional Protein, Domain 2"/>
    <property type="match status" value="1"/>
</dbReference>
<dbReference type="InterPro" id="IPR041715">
    <property type="entry name" value="HisRS-like_core"/>
</dbReference>
<dbReference type="AlphaFoldDB" id="A0A136WDP9"/>
<comment type="catalytic activity">
    <reaction evidence="8 9">
        <text>tRNA(His) + L-histidine + ATP = L-histidyl-tRNA(His) + AMP + diphosphate + H(+)</text>
        <dbReference type="Rhea" id="RHEA:17313"/>
        <dbReference type="Rhea" id="RHEA-COMP:9665"/>
        <dbReference type="Rhea" id="RHEA-COMP:9689"/>
        <dbReference type="ChEBI" id="CHEBI:15378"/>
        <dbReference type="ChEBI" id="CHEBI:30616"/>
        <dbReference type="ChEBI" id="CHEBI:33019"/>
        <dbReference type="ChEBI" id="CHEBI:57595"/>
        <dbReference type="ChEBI" id="CHEBI:78442"/>
        <dbReference type="ChEBI" id="CHEBI:78527"/>
        <dbReference type="ChEBI" id="CHEBI:456215"/>
        <dbReference type="EC" id="6.1.1.21"/>
    </reaction>
</comment>
<dbReference type="InterPro" id="IPR004516">
    <property type="entry name" value="HisRS/HisZ"/>
</dbReference>
<dbReference type="Pfam" id="PF13393">
    <property type="entry name" value="tRNA-synt_His"/>
    <property type="match status" value="2"/>
</dbReference>
<gene>
    <name evidence="9 12" type="primary">hisS</name>
    <name evidence="12" type="ORF">CLNEO_20390</name>
</gene>
<evidence type="ECO:0000256" key="3">
    <source>
        <dbReference type="ARBA" id="ARBA00022598"/>
    </source>
</evidence>
<feature type="binding site" evidence="10">
    <location>
        <position position="111"/>
    </location>
    <ligand>
        <name>L-histidine</name>
        <dbReference type="ChEBI" id="CHEBI:57595"/>
    </ligand>
</feature>
<dbReference type="GO" id="GO:0004821">
    <property type="term" value="F:histidine-tRNA ligase activity"/>
    <property type="evidence" value="ECO:0007669"/>
    <property type="project" value="UniProtKB-UniRule"/>
</dbReference>
<keyword evidence="6 9" id="KW-0648">Protein biosynthesis</keyword>
<evidence type="ECO:0000313" key="12">
    <source>
        <dbReference type="EMBL" id="KXL52630.1"/>
    </source>
</evidence>
<dbReference type="Pfam" id="PF03129">
    <property type="entry name" value="HGTP_anticodon"/>
    <property type="match status" value="1"/>
</dbReference>
<dbReference type="GO" id="GO:0016740">
    <property type="term" value="F:transferase activity"/>
    <property type="evidence" value="ECO:0007669"/>
    <property type="project" value="UniProtKB-ARBA"/>
</dbReference>
<evidence type="ECO:0000256" key="6">
    <source>
        <dbReference type="ARBA" id="ARBA00022917"/>
    </source>
</evidence>
<dbReference type="NCBIfam" id="TIGR00442">
    <property type="entry name" value="hisS"/>
    <property type="match status" value="1"/>
</dbReference>
<evidence type="ECO:0000256" key="7">
    <source>
        <dbReference type="ARBA" id="ARBA00023146"/>
    </source>
</evidence>
<reference evidence="12 13" key="1">
    <citation type="submission" date="2016-01" db="EMBL/GenBank/DDBJ databases">
        <title>Genome sequence of Clostridium neopropionicum X4, DSM-3847.</title>
        <authorList>
            <person name="Poehlein A."/>
            <person name="Beck M.H."/>
            <person name="Bengelsdorf F.R."/>
            <person name="Daniel R."/>
            <person name="Duerre P."/>
        </authorList>
    </citation>
    <scope>NUCLEOTIDE SEQUENCE [LARGE SCALE GENOMIC DNA]</scope>
    <source>
        <strain evidence="12 13">DSM-3847</strain>
    </source>
</reference>
<dbReference type="Proteomes" id="UP000070539">
    <property type="component" value="Unassembled WGS sequence"/>
</dbReference>
<dbReference type="GO" id="GO:0005524">
    <property type="term" value="F:ATP binding"/>
    <property type="evidence" value="ECO:0007669"/>
    <property type="project" value="UniProtKB-UniRule"/>
</dbReference>
<dbReference type="SUPFAM" id="SSF55681">
    <property type="entry name" value="Class II aaRS and biotin synthetases"/>
    <property type="match status" value="1"/>
</dbReference>
<dbReference type="GO" id="GO:0005737">
    <property type="term" value="C:cytoplasm"/>
    <property type="evidence" value="ECO:0007669"/>
    <property type="project" value="UniProtKB-SubCell"/>
</dbReference>
<keyword evidence="7 9" id="KW-0030">Aminoacyl-tRNA synthetase</keyword>
<evidence type="ECO:0000256" key="9">
    <source>
        <dbReference type="HAMAP-Rule" id="MF_00127"/>
    </source>
</evidence>
<dbReference type="InterPro" id="IPR045864">
    <property type="entry name" value="aa-tRNA-synth_II/BPL/LPL"/>
</dbReference>
<proteinExistence type="inferred from homology"/>
<evidence type="ECO:0000259" key="11">
    <source>
        <dbReference type="PROSITE" id="PS50862"/>
    </source>
</evidence>
<dbReference type="InterPro" id="IPR036621">
    <property type="entry name" value="Anticodon-bd_dom_sf"/>
</dbReference>
<feature type="binding site" evidence="10">
    <location>
        <begin position="260"/>
        <end position="261"/>
    </location>
    <ligand>
        <name>L-histidine</name>
        <dbReference type="ChEBI" id="CHEBI:57595"/>
    </ligand>
</feature>
<dbReference type="CDD" id="cd00773">
    <property type="entry name" value="HisRS-like_core"/>
    <property type="match status" value="1"/>
</dbReference>
<dbReference type="InterPro" id="IPR004154">
    <property type="entry name" value="Anticodon-bd"/>
</dbReference>
<feature type="binding site" evidence="10">
    <location>
        <position position="129"/>
    </location>
    <ligand>
        <name>L-histidine</name>
        <dbReference type="ChEBI" id="CHEBI:57595"/>
    </ligand>
</feature>
<accession>A0A136WDP9</accession>
<dbReference type="InterPro" id="IPR015807">
    <property type="entry name" value="His-tRNA-ligase"/>
</dbReference>
<dbReference type="CDD" id="cd00859">
    <property type="entry name" value="HisRS_anticodon"/>
    <property type="match status" value="1"/>
</dbReference>
<dbReference type="InterPro" id="IPR006195">
    <property type="entry name" value="aa-tRNA-synth_II"/>
</dbReference>
<feature type="binding site" evidence="10">
    <location>
        <position position="256"/>
    </location>
    <ligand>
        <name>L-histidine</name>
        <dbReference type="ChEBI" id="CHEBI:57595"/>
    </ligand>
</feature>
<protein>
    <recommendedName>
        <fullName evidence="9">Histidine--tRNA ligase</fullName>
        <ecNumber evidence="9">6.1.1.21</ecNumber>
    </recommendedName>
    <alternativeName>
        <fullName evidence="9">Histidyl-tRNA synthetase</fullName>
        <shortName evidence="9">HisRS</shortName>
    </alternativeName>
</protein>